<sequence length="300" mass="34228">MNLDKRITIRNLNVLIPSRKSTRLRWKEYQILSLLVANSPELVTRTEIIESIWKGTYCSDSTINQTIKSIRQKIGDSEHTIIRTIPRLGYKVENRAIFNFLSDDSHDEEPILNSGLLVSDDIQQESSESSLQGSVSELAEINIAREPGMAQEKIASRLSLWHRQPFTATKKRSGRFSPWMIRGVKWVSLLALFAVIANIFFHLGGQMHSPAGENRLHHPARVLLTLKLGSADHPDAPSLHSLLCMYQRDKSLQVTIECIDPKKGQFQQQYRDDEIKERGEIQLILPEHLMSAFVPPEKEN</sequence>
<keyword evidence="6" id="KW-1185">Reference proteome</keyword>
<dbReference type="SMART" id="SM00862">
    <property type="entry name" value="Trans_reg_C"/>
    <property type="match status" value="1"/>
</dbReference>
<keyword evidence="3" id="KW-1133">Transmembrane helix</keyword>
<keyword evidence="3" id="KW-0472">Membrane</keyword>
<proteinExistence type="predicted"/>
<dbReference type="CDD" id="cd00383">
    <property type="entry name" value="trans_reg_C"/>
    <property type="match status" value="1"/>
</dbReference>
<keyword evidence="1 2" id="KW-0238">DNA-binding</keyword>
<feature type="domain" description="OmpR/PhoB-type" evidence="4">
    <location>
        <begin position="1"/>
        <end position="94"/>
    </location>
</feature>
<gene>
    <name evidence="5" type="ORF">FO014_19795</name>
</gene>
<evidence type="ECO:0000256" key="1">
    <source>
        <dbReference type="ARBA" id="ARBA00023125"/>
    </source>
</evidence>
<dbReference type="Pfam" id="PF00486">
    <property type="entry name" value="Trans_reg_C"/>
    <property type="match status" value="1"/>
</dbReference>
<dbReference type="InterPro" id="IPR001867">
    <property type="entry name" value="OmpR/PhoB-type_DNA-bd"/>
</dbReference>
<dbReference type="InterPro" id="IPR016032">
    <property type="entry name" value="Sig_transdc_resp-reg_C-effctor"/>
</dbReference>
<dbReference type="PROSITE" id="PS51755">
    <property type="entry name" value="OMPR_PHOB"/>
    <property type="match status" value="1"/>
</dbReference>
<dbReference type="InterPro" id="IPR036388">
    <property type="entry name" value="WH-like_DNA-bd_sf"/>
</dbReference>
<keyword evidence="3" id="KW-0812">Transmembrane</keyword>
<protein>
    <submittedName>
        <fullName evidence="5">Helix-turn-helix domain-containing protein</fullName>
    </submittedName>
</protein>
<feature type="transmembrane region" description="Helical" evidence="3">
    <location>
        <begin position="179"/>
        <end position="201"/>
    </location>
</feature>
<dbReference type="EMBL" id="CP041764">
    <property type="protein sequence ID" value="QHA89044.1"/>
    <property type="molecule type" value="Genomic_DNA"/>
</dbReference>
<evidence type="ECO:0000313" key="5">
    <source>
        <dbReference type="EMBL" id="QHA89044.1"/>
    </source>
</evidence>
<dbReference type="Gene3D" id="1.10.10.10">
    <property type="entry name" value="Winged helix-like DNA-binding domain superfamily/Winged helix DNA-binding domain"/>
    <property type="match status" value="1"/>
</dbReference>
<dbReference type="Proteomes" id="UP000430368">
    <property type="component" value="Chromosome"/>
</dbReference>
<feature type="DNA-binding region" description="OmpR/PhoB-type" evidence="2">
    <location>
        <begin position="1"/>
        <end position="94"/>
    </location>
</feature>
<evidence type="ECO:0000313" key="6">
    <source>
        <dbReference type="Proteomes" id="UP000430368"/>
    </source>
</evidence>
<dbReference type="SUPFAM" id="SSF46894">
    <property type="entry name" value="C-terminal effector domain of the bipartite response regulators"/>
    <property type="match status" value="1"/>
</dbReference>
<evidence type="ECO:0000256" key="3">
    <source>
        <dbReference type="SAM" id="Phobius"/>
    </source>
</evidence>
<dbReference type="RefSeq" id="WP_160030745.1">
    <property type="nucleotide sequence ID" value="NZ_CP041764.1"/>
</dbReference>
<organism evidence="5 6">
    <name type="scientific">Serratia rhizosphaerae</name>
    <dbReference type="NCBI Taxonomy" id="2597702"/>
    <lineage>
        <taxon>Bacteria</taxon>
        <taxon>Pseudomonadati</taxon>
        <taxon>Pseudomonadota</taxon>
        <taxon>Gammaproteobacteria</taxon>
        <taxon>Enterobacterales</taxon>
        <taxon>Yersiniaceae</taxon>
        <taxon>Serratia</taxon>
    </lineage>
</organism>
<accession>A0ABX6GS50</accession>
<evidence type="ECO:0000259" key="4">
    <source>
        <dbReference type="PROSITE" id="PS51755"/>
    </source>
</evidence>
<name>A0ABX6GS50_9GAMM</name>
<reference evidence="5 6" key="1">
    <citation type="submission" date="2019-07" db="EMBL/GenBank/DDBJ databases">
        <title>Serratia dokdonensis sp. nov., an elicitor of systemic resistance in Nicotiana Tabacum.</title>
        <authorList>
            <person name="Son J.-S."/>
            <person name="Hwang Y.-J."/>
            <person name="Lee S.-Y."/>
            <person name="Ghim S.-Y."/>
        </authorList>
    </citation>
    <scope>NUCLEOTIDE SEQUENCE [LARGE SCALE GENOMIC DNA]</scope>
    <source>
        <strain evidence="5 6">KUDC3025</strain>
    </source>
</reference>
<evidence type="ECO:0000256" key="2">
    <source>
        <dbReference type="PROSITE-ProRule" id="PRU01091"/>
    </source>
</evidence>